<dbReference type="EMBL" id="CAJNIZ010020646">
    <property type="protein sequence ID" value="CAE7443390.1"/>
    <property type="molecule type" value="Genomic_DNA"/>
</dbReference>
<proteinExistence type="predicted"/>
<keyword evidence="2" id="KW-0597">Phosphoprotein</keyword>
<gene>
    <name evidence="5" type="primary">msl3</name>
    <name evidence="5" type="ORF">SPIL2461_LOCUS10780</name>
</gene>
<dbReference type="SUPFAM" id="SSF51735">
    <property type="entry name" value="NAD(P)-binding Rossmann-fold domains"/>
    <property type="match status" value="1"/>
</dbReference>
<keyword evidence="6" id="KW-1185">Reference proteome</keyword>
<dbReference type="Gene3D" id="3.40.50.720">
    <property type="entry name" value="NAD(P)-binding Rossmann-like Domain"/>
    <property type="match status" value="1"/>
</dbReference>
<sequence length="231" mass="24253">MDGAINFHETLSGQDIELFLLFSSVAALLGSPGQGNYAAANSFLDSFALHRHARGLPALSVQWGPWADVGMAARSGVGGPGFWAPKISPNDALQALSATIALPGRGPPALSITRINWSVLLRRMSRIPPAWVEWKAQWERPVDAASEDRTSADQPRTRFGGRQLQTGARRPLATGDGIPFGLGLSLGSIGAGVRLPLTEKPRFTAPVAQAGAGGEHLTDSSSDENAGARGL</sequence>
<evidence type="ECO:0000313" key="6">
    <source>
        <dbReference type="Proteomes" id="UP000649617"/>
    </source>
</evidence>
<feature type="region of interest" description="Disordered" evidence="3">
    <location>
        <begin position="206"/>
        <end position="231"/>
    </location>
</feature>
<evidence type="ECO:0000259" key="4">
    <source>
        <dbReference type="Pfam" id="PF08659"/>
    </source>
</evidence>
<dbReference type="AlphaFoldDB" id="A0A812RI28"/>
<accession>A0A812RI28</accession>
<evidence type="ECO:0000256" key="2">
    <source>
        <dbReference type="ARBA" id="ARBA00022553"/>
    </source>
</evidence>
<reference evidence="5" key="1">
    <citation type="submission" date="2021-02" db="EMBL/GenBank/DDBJ databases">
        <authorList>
            <person name="Dougan E. K."/>
            <person name="Rhodes N."/>
            <person name="Thang M."/>
            <person name="Chan C."/>
        </authorList>
    </citation>
    <scope>NUCLEOTIDE SEQUENCE</scope>
</reference>
<feature type="region of interest" description="Disordered" evidence="3">
    <location>
        <begin position="144"/>
        <end position="172"/>
    </location>
</feature>
<dbReference type="InterPro" id="IPR013968">
    <property type="entry name" value="PKS_KR"/>
</dbReference>
<dbReference type="Pfam" id="PF08659">
    <property type="entry name" value="KR"/>
    <property type="match status" value="1"/>
</dbReference>
<dbReference type="PANTHER" id="PTHR43775:SF37">
    <property type="entry name" value="SI:DKEY-61P9.11"/>
    <property type="match status" value="1"/>
</dbReference>
<dbReference type="GO" id="GO:0006633">
    <property type="term" value="P:fatty acid biosynthetic process"/>
    <property type="evidence" value="ECO:0007669"/>
    <property type="project" value="TreeGrafter"/>
</dbReference>
<evidence type="ECO:0000256" key="3">
    <source>
        <dbReference type="SAM" id="MobiDB-lite"/>
    </source>
</evidence>
<evidence type="ECO:0000256" key="1">
    <source>
        <dbReference type="ARBA" id="ARBA00022450"/>
    </source>
</evidence>
<dbReference type="OrthoDB" id="329835at2759"/>
<protein>
    <submittedName>
        <fullName evidence="5">Msl3 protein</fullName>
    </submittedName>
</protein>
<dbReference type="PANTHER" id="PTHR43775">
    <property type="entry name" value="FATTY ACID SYNTHASE"/>
    <property type="match status" value="1"/>
</dbReference>
<evidence type="ECO:0000313" key="5">
    <source>
        <dbReference type="EMBL" id="CAE7443390.1"/>
    </source>
</evidence>
<dbReference type="InterPro" id="IPR036291">
    <property type="entry name" value="NAD(P)-bd_dom_sf"/>
</dbReference>
<feature type="domain" description="Ketoreductase (KR)" evidence="4">
    <location>
        <begin position="1"/>
        <end position="68"/>
    </location>
</feature>
<dbReference type="GO" id="GO:0004312">
    <property type="term" value="F:fatty acid synthase activity"/>
    <property type="evidence" value="ECO:0007669"/>
    <property type="project" value="TreeGrafter"/>
</dbReference>
<dbReference type="InterPro" id="IPR050091">
    <property type="entry name" value="PKS_NRPS_Biosynth_Enz"/>
</dbReference>
<name>A0A812RI28_SYMPI</name>
<comment type="caution">
    <text evidence="5">The sequence shown here is derived from an EMBL/GenBank/DDBJ whole genome shotgun (WGS) entry which is preliminary data.</text>
</comment>
<dbReference type="Proteomes" id="UP000649617">
    <property type="component" value="Unassembled WGS sequence"/>
</dbReference>
<organism evidence="5 6">
    <name type="scientific">Symbiodinium pilosum</name>
    <name type="common">Dinoflagellate</name>
    <dbReference type="NCBI Taxonomy" id="2952"/>
    <lineage>
        <taxon>Eukaryota</taxon>
        <taxon>Sar</taxon>
        <taxon>Alveolata</taxon>
        <taxon>Dinophyceae</taxon>
        <taxon>Suessiales</taxon>
        <taxon>Symbiodiniaceae</taxon>
        <taxon>Symbiodinium</taxon>
    </lineage>
</organism>
<keyword evidence="1" id="KW-0596">Phosphopantetheine</keyword>